<keyword evidence="2" id="KW-1185">Reference proteome</keyword>
<dbReference type="Proteomes" id="UP001209878">
    <property type="component" value="Unassembled WGS sequence"/>
</dbReference>
<gene>
    <name evidence="1" type="ORF">NP493_452g02027</name>
</gene>
<name>A0AAD9KYX7_RIDPI</name>
<reference evidence="1" key="1">
    <citation type="journal article" date="2023" name="Mol. Biol. Evol.">
        <title>Third-Generation Sequencing Reveals the Adaptive Role of the Epigenome in Three Deep-Sea Polychaetes.</title>
        <authorList>
            <person name="Perez M."/>
            <person name="Aroh O."/>
            <person name="Sun Y."/>
            <person name="Lan Y."/>
            <person name="Juniper S.K."/>
            <person name="Young C.R."/>
            <person name="Angers B."/>
            <person name="Qian P.Y."/>
        </authorList>
    </citation>
    <scope>NUCLEOTIDE SEQUENCE</scope>
    <source>
        <tissue evidence="1">Vestimentum</tissue>
    </source>
</reference>
<dbReference type="EMBL" id="JAODUO010000452">
    <property type="protein sequence ID" value="KAK2180244.1"/>
    <property type="molecule type" value="Genomic_DNA"/>
</dbReference>
<organism evidence="1 2">
    <name type="scientific">Ridgeia piscesae</name>
    <name type="common">Tubeworm</name>
    <dbReference type="NCBI Taxonomy" id="27915"/>
    <lineage>
        <taxon>Eukaryota</taxon>
        <taxon>Metazoa</taxon>
        <taxon>Spiralia</taxon>
        <taxon>Lophotrochozoa</taxon>
        <taxon>Annelida</taxon>
        <taxon>Polychaeta</taxon>
        <taxon>Sedentaria</taxon>
        <taxon>Canalipalpata</taxon>
        <taxon>Sabellida</taxon>
        <taxon>Siboglinidae</taxon>
        <taxon>Ridgeia</taxon>
    </lineage>
</organism>
<accession>A0AAD9KYX7</accession>
<evidence type="ECO:0000313" key="1">
    <source>
        <dbReference type="EMBL" id="KAK2180244.1"/>
    </source>
</evidence>
<evidence type="ECO:0000313" key="2">
    <source>
        <dbReference type="Proteomes" id="UP001209878"/>
    </source>
</evidence>
<proteinExistence type="predicted"/>
<comment type="caution">
    <text evidence="1">The sequence shown here is derived from an EMBL/GenBank/DDBJ whole genome shotgun (WGS) entry which is preliminary data.</text>
</comment>
<protein>
    <submittedName>
        <fullName evidence="1">Uncharacterized protein</fullName>
    </submittedName>
</protein>
<sequence>MICLTVSPRASPTTTLQERALIASASVIGDFVISSFRPTMMPLLVRTVCHIFTSRSSLYFTDCFFFALPAMRRPMPLLSLDIGPQTQLTMTLRAAFCTSGSAMISPSASPRRMLMAWVDTFSGSTTDSHSSSCVLGVTEQMVSTSSALRMVSALALKAFHSAAMAMSCMSMLMPPSRVSCATGSHCMRSGRHSNSSSTLSWITSGASLHAYRQGQVYSLHAYREGQVYSLHAYREGQVYSLHPYRQGQVYNLHAYREGQVYSLYAYRQGQVYSLHAYREGQVYSLHAYRQGQVYSLHAYREGQVYSLNPTAKQDRDKSTA</sequence>
<dbReference type="AlphaFoldDB" id="A0AAD9KYX7"/>